<dbReference type="InterPro" id="IPR029025">
    <property type="entry name" value="T3SS_substrate_exporter_C"/>
</dbReference>
<dbReference type="PRINTS" id="PR00950">
    <property type="entry name" value="TYPE3IMSPROT"/>
</dbReference>
<dbReference type="RefSeq" id="WP_125128968.1">
    <property type="nucleotide sequence ID" value="NZ_RHJS01000002.1"/>
</dbReference>
<comment type="caution">
    <text evidence="2">The sequence shown here is derived from an EMBL/GenBank/DDBJ whole genome shotgun (WGS) entry which is preliminary data.</text>
</comment>
<reference evidence="2" key="1">
    <citation type="submission" date="2018-10" db="EMBL/GenBank/DDBJ databases">
        <title>Schaedlerella arabinophila gen. nov. sp. nov., isolated from the mouse intestinal tract and comparative analysis with the genome of the closely related altered Schaedler flora strain ASF502.</title>
        <authorList>
            <person name="Miyake S."/>
            <person name="Soh M."/>
            <person name="Seedorf H."/>
        </authorList>
    </citation>
    <scope>NUCLEOTIDE SEQUENCE [LARGE SCALE GENOMIC DNA]</scope>
    <source>
        <strain evidence="2">DSM 106076</strain>
    </source>
</reference>
<feature type="region of interest" description="Disordered" evidence="1">
    <location>
        <begin position="93"/>
        <end position="124"/>
    </location>
</feature>
<dbReference type="PANTHER" id="PTHR30531:SF12">
    <property type="entry name" value="FLAGELLAR BIOSYNTHETIC PROTEIN FLHB"/>
    <property type="match status" value="1"/>
</dbReference>
<dbReference type="PANTHER" id="PTHR30531">
    <property type="entry name" value="FLAGELLAR BIOSYNTHETIC PROTEIN FLHB"/>
    <property type="match status" value="1"/>
</dbReference>
<keyword evidence="3" id="KW-1185">Reference proteome</keyword>
<dbReference type="GO" id="GO:0005886">
    <property type="term" value="C:plasma membrane"/>
    <property type="evidence" value="ECO:0007669"/>
    <property type="project" value="TreeGrafter"/>
</dbReference>
<accession>A0A3R8JR02</accession>
<evidence type="ECO:0000313" key="3">
    <source>
        <dbReference type="Proteomes" id="UP000274920"/>
    </source>
</evidence>
<dbReference type="InterPro" id="IPR006135">
    <property type="entry name" value="T3SS_substrate_exporter"/>
</dbReference>
<organism evidence="2 3">
    <name type="scientific">Schaedlerella arabinosiphila</name>
    <dbReference type="NCBI Taxonomy" id="2044587"/>
    <lineage>
        <taxon>Bacteria</taxon>
        <taxon>Bacillati</taxon>
        <taxon>Bacillota</taxon>
        <taxon>Clostridia</taxon>
        <taxon>Lachnospirales</taxon>
        <taxon>Lachnospiraceae</taxon>
        <taxon>Schaedlerella</taxon>
    </lineage>
</organism>
<evidence type="ECO:0000313" key="2">
    <source>
        <dbReference type="EMBL" id="RRK33754.1"/>
    </source>
</evidence>
<protein>
    <submittedName>
        <fullName evidence="2">Type III secretion protein</fullName>
    </submittedName>
</protein>
<dbReference type="Proteomes" id="UP000274920">
    <property type="component" value="Unassembled WGS sequence"/>
</dbReference>
<dbReference type="SUPFAM" id="SSF160544">
    <property type="entry name" value="EscU C-terminal domain-like"/>
    <property type="match status" value="1"/>
</dbReference>
<dbReference type="AlphaFoldDB" id="A0A3R8JR02"/>
<dbReference type="Gene3D" id="3.40.1690.10">
    <property type="entry name" value="secretion proteins EscU"/>
    <property type="match status" value="1"/>
</dbReference>
<proteinExistence type="predicted"/>
<dbReference type="Pfam" id="PF01312">
    <property type="entry name" value="Bac_export_2"/>
    <property type="match status" value="1"/>
</dbReference>
<sequence>MSQYNDIMNKKAVALRYDENRDIAPVIVASGLGYMAEKIVEVANENGVPVYEDNSLATVLTQLDLGTAIPEELYQAIVDIYTYFLKYTPKHSAAGEASVEVNEVKKEDGEESEKKDAKKEEGDS</sequence>
<feature type="compositionally biased region" description="Basic and acidic residues" evidence="1">
    <location>
        <begin position="102"/>
        <end position="124"/>
    </location>
</feature>
<gene>
    <name evidence="2" type="ORF">EBB54_22110</name>
</gene>
<name>A0A3R8JR02_9FIRM</name>
<evidence type="ECO:0000256" key="1">
    <source>
        <dbReference type="SAM" id="MobiDB-lite"/>
    </source>
</evidence>
<dbReference type="EMBL" id="RHJS01000002">
    <property type="protein sequence ID" value="RRK33754.1"/>
    <property type="molecule type" value="Genomic_DNA"/>
</dbReference>
<dbReference type="GO" id="GO:0009306">
    <property type="term" value="P:protein secretion"/>
    <property type="evidence" value="ECO:0007669"/>
    <property type="project" value="InterPro"/>
</dbReference>